<proteinExistence type="predicted"/>
<sequence>MHWDLLAIPLTVVIFLLFAAVALSVVLTLVFGAYCFKQCCCEQNPHNGHGGPDGLASDEPTCMSEASTASNIC</sequence>
<evidence type="ECO:0000313" key="1">
    <source>
        <dbReference type="EMBL" id="KAK0393989.1"/>
    </source>
</evidence>
<keyword evidence="2" id="KW-1185">Reference proteome</keyword>
<gene>
    <name evidence="1" type="ORF">QR680_000511</name>
</gene>
<dbReference type="Proteomes" id="UP001175271">
    <property type="component" value="Unassembled WGS sequence"/>
</dbReference>
<organism evidence="1 2">
    <name type="scientific">Steinernema hermaphroditum</name>
    <dbReference type="NCBI Taxonomy" id="289476"/>
    <lineage>
        <taxon>Eukaryota</taxon>
        <taxon>Metazoa</taxon>
        <taxon>Ecdysozoa</taxon>
        <taxon>Nematoda</taxon>
        <taxon>Chromadorea</taxon>
        <taxon>Rhabditida</taxon>
        <taxon>Tylenchina</taxon>
        <taxon>Panagrolaimomorpha</taxon>
        <taxon>Strongyloidoidea</taxon>
        <taxon>Steinernematidae</taxon>
        <taxon>Steinernema</taxon>
    </lineage>
</organism>
<dbReference type="EMBL" id="JAUCMV010000005">
    <property type="protein sequence ID" value="KAK0393989.1"/>
    <property type="molecule type" value="Genomic_DNA"/>
</dbReference>
<dbReference type="AlphaFoldDB" id="A0AA39GVL1"/>
<name>A0AA39GVL1_9BILA</name>
<reference evidence="1" key="1">
    <citation type="submission" date="2023-06" db="EMBL/GenBank/DDBJ databases">
        <title>Genomic analysis of the entomopathogenic nematode Steinernema hermaphroditum.</title>
        <authorList>
            <person name="Schwarz E.M."/>
            <person name="Heppert J.K."/>
            <person name="Baniya A."/>
            <person name="Schwartz H.T."/>
            <person name="Tan C.-H."/>
            <person name="Antoshechkin I."/>
            <person name="Sternberg P.W."/>
            <person name="Goodrich-Blair H."/>
            <person name="Dillman A.R."/>
        </authorList>
    </citation>
    <scope>NUCLEOTIDE SEQUENCE</scope>
    <source>
        <strain evidence="1">PS9179</strain>
        <tissue evidence="1">Whole animal</tissue>
    </source>
</reference>
<protein>
    <submittedName>
        <fullName evidence="1">Uncharacterized protein</fullName>
    </submittedName>
</protein>
<accession>A0AA39GVL1</accession>
<evidence type="ECO:0000313" key="2">
    <source>
        <dbReference type="Proteomes" id="UP001175271"/>
    </source>
</evidence>
<comment type="caution">
    <text evidence="1">The sequence shown here is derived from an EMBL/GenBank/DDBJ whole genome shotgun (WGS) entry which is preliminary data.</text>
</comment>